<gene>
    <name evidence="5" type="primary">hin</name>
    <name evidence="5" type="ORF">BLJG463_00338</name>
    <name evidence="4" type="ORF">E6L38_09005</name>
</gene>
<accession>A0A4S5B8H2</accession>
<dbReference type="SUPFAM" id="SSF46689">
    <property type="entry name" value="Homeodomain-like"/>
    <property type="match status" value="1"/>
</dbReference>
<proteinExistence type="inferred from homology"/>
<reference evidence="5 7" key="2">
    <citation type="submission" date="2019-07" db="EMBL/GenBank/DDBJ databases">
        <authorList>
            <person name="Hibberd C M."/>
            <person name="Gehrig L. J."/>
            <person name="Chang H.-W."/>
            <person name="Venkatesh S."/>
        </authorList>
    </citation>
    <scope>NUCLEOTIDE SEQUENCE [LARGE SCALE GENOMIC DNA]</scope>
    <source>
        <strain evidence="5">Bifidobacterium_longum_subsp_infantis_JG_Bg463</strain>
    </source>
</reference>
<dbReference type="GO" id="GO:0000150">
    <property type="term" value="F:DNA strand exchange activity"/>
    <property type="evidence" value="ECO:0007669"/>
    <property type="project" value="InterPro"/>
</dbReference>
<dbReference type="SUPFAM" id="SSF53041">
    <property type="entry name" value="Resolvase-like"/>
    <property type="match status" value="1"/>
</dbReference>
<name>A0A4S5B8H2_BIFLI</name>
<dbReference type="RefSeq" id="WP_136500848.1">
    <property type="nucleotide sequence ID" value="NZ_CABHND010000012.1"/>
</dbReference>
<dbReference type="EMBL" id="CABHNT010000071">
    <property type="protein sequence ID" value="VUX39223.1"/>
    <property type="molecule type" value="Genomic_DNA"/>
</dbReference>
<dbReference type="Gene3D" id="3.40.50.1390">
    <property type="entry name" value="Resolvase, N-terminal catalytic domain"/>
    <property type="match status" value="1"/>
</dbReference>
<dbReference type="Pfam" id="PF02796">
    <property type="entry name" value="HTH_7"/>
    <property type="match status" value="1"/>
</dbReference>
<evidence type="ECO:0000256" key="2">
    <source>
        <dbReference type="SAM" id="MobiDB-lite"/>
    </source>
</evidence>
<dbReference type="InterPro" id="IPR009057">
    <property type="entry name" value="Homeodomain-like_sf"/>
</dbReference>
<dbReference type="AlphaFoldDB" id="A0A4S5B8H2"/>
<evidence type="ECO:0000259" key="3">
    <source>
        <dbReference type="PROSITE" id="PS51736"/>
    </source>
</evidence>
<evidence type="ECO:0000313" key="6">
    <source>
        <dbReference type="Proteomes" id="UP000306697"/>
    </source>
</evidence>
<dbReference type="PROSITE" id="PS51736">
    <property type="entry name" value="RECOMBINASES_3"/>
    <property type="match status" value="1"/>
</dbReference>
<dbReference type="GO" id="GO:0003677">
    <property type="term" value="F:DNA binding"/>
    <property type="evidence" value="ECO:0007669"/>
    <property type="project" value="InterPro"/>
</dbReference>
<dbReference type="InterPro" id="IPR036162">
    <property type="entry name" value="Resolvase-like_N_sf"/>
</dbReference>
<evidence type="ECO:0000313" key="5">
    <source>
        <dbReference type="EMBL" id="VUX39223.1"/>
    </source>
</evidence>
<feature type="domain" description="Resolvase/invertase-type recombinase catalytic" evidence="3">
    <location>
        <begin position="1"/>
        <end position="60"/>
    </location>
</feature>
<dbReference type="Proteomes" id="UP000345266">
    <property type="component" value="Unassembled WGS sequence"/>
</dbReference>
<feature type="compositionally biased region" description="Basic and acidic residues" evidence="2">
    <location>
        <begin position="57"/>
        <end position="72"/>
    </location>
</feature>
<evidence type="ECO:0000313" key="4">
    <source>
        <dbReference type="EMBL" id="THJ28250.1"/>
    </source>
</evidence>
<dbReference type="InterPro" id="IPR006119">
    <property type="entry name" value="Resolv_N"/>
</dbReference>
<evidence type="ECO:0000313" key="7">
    <source>
        <dbReference type="Proteomes" id="UP000345266"/>
    </source>
</evidence>
<evidence type="ECO:0000256" key="1">
    <source>
        <dbReference type="ARBA" id="ARBA00009913"/>
    </source>
</evidence>
<organism evidence="4 6">
    <name type="scientific">Bifidobacterium longum subsp. infantis</name>
    <dbReference type="NCBI Taxonomy" id="1682"/>
    <lineage>
        <taxon>Bacteria</taxon>
        <taxon>Bacillati</taxon>
        <taxon>Actinomycetota</taxon>
        <taxon>Actinomycetes</taxon>
        <taxon>Bifidobacteriales</taxon>
        <taxon>Bifidobacteriaceae</taxon>
        <taxon>Bifidobacterium</taxon>
    </lineage>
</organism>
<dbReference type="Gene3D" id="1.10.10.60">
    <property type="entry name" value="Homeodomain-like"/>
    <property type="match status" value="1"/>
</dbReference>
<protein>
    <submittedName>
        <fullName evidence="5">DNA-invertase hin</fullName>
    </submittedName>
    <submittedName>
        <fullName evidence="4">Recombinase family protein</fullName>
    </submittedName>
</protein>
<sequence length="108" mass="12317">MIVSPISIKGGAAKRPLRHFDTRSANGRLVFNLFGSFAQFERDLISKRTKAGLQAARSRDHQGGRPAALDDKQRKELRRLHRKGDLTIRQLCELFAISKTTLYRNLKQ</sequence>
<dbReference type="Pfam" id="PF00239">
    <property type="entry name" value="Resolvase"/>
    <property type="match status" value="1"/>
</dbReference>
<reference evidence="4 6" key="1">
    <citation type="submission" date="2019-04" db="EMBL/GenBank/DDBJ databases">
        <title>Genome Announcement To Ensure Probiotic Safety of Bifidobacterium longum subsp infantis UBBI-01.</title>
        <authorList>
            <person name="Sulthana A."/>
            <person name="Lakshmi S.G."/>
            <person name="Madempudi R.S."/>
        </authorList>
    </citation>
    <scope>NUCLEOTIDE SEQUENCE [LARGE SCALE GENOMIC DNA]</scope>
    <source>
        <strain evidence="4 6">UBBI-01</strain>
    </source>
</reference>
<feature type="region of interest" description="Disordered" evidence="2">
    <location>
        <begin position="53"/>
        <end position="72"/>
    </location>
</feature>
<dbReference type="InterPro" id="IPR006120">
    <property type="entry name" value="Resolvase_HTH_dom"/>
</dbReference>
<dbReference type="Proteomes" id="UP000306697">
    <property type="component" value="Unassembled WGS sequence"/>
</dbReference>
<dbReference type="EMBL" id="SSWL01000013">
    <property type="protein sequence ID" value="THJ28250.1"/>
    <property type="molecule type" value="Genomic_DNA"/>
</dbReference>
<comment type="similarity">
    <text evidence="1">Belongs to the site-specific recombinase resolvase family.</text>
</comment>
<dbReference type="CDD" id="cd00569">
    <property type="entry name" value="HTH_Hin_like"/>
    <property type="match status" value="1"/>
</dbReference>